<keyword evidence="4" id="KW-1185">Reference proteome</keyword>
<keyword evidence="1" id="KW-0732">Signal</keyword>
<feature type="chain" id="PRO_5007415099" evidence="1">
    <location>
        <begin position="24"/>
        <end position="335"/>
    </location>
</feature>
<dbReference type="EMBL" id="DF970160">
    <property type="protein sequence ID" value="GAP65442.1"/>
    <property type="molecule type" value="Genomic_DNA"/>
</dbReference>
<protein>
    <submittedName>
        <fullName evidence="2">Porin</fullName>
    </submittedName>
</protein>
<proteinExistence type="predicted"/>
<name>A0A0K8QLX6_9GAMM</name>
<reference evidence="3" key="2">
    <citation type="submission" date="2015-08" db="EMBL/GenBank/DDBJ databases">
        <title>Complete DNA Sequence of Pseudomonas syringae pv. actinidiae, the Causal Agent of Kiwifruit Canker Disease.</title>
        <authorList>
            <person name="Rikkerink E.H.A."/>
            <person name="Fineran P.C."/>
        </authorList>
    </citation>
    <scope>NUCLEOTIDE SEQUENCE</scope>
    <source>
        <strain evidence="3">SkMP5</strain>
    </source>
</reference>
<organism evidence="3">
    <name type="scientific">Mizugakiibacter sediminis</name>
    <dbReference type="NCBI Taxonomy" id="1475481"/>
    <lineage>
        <taxon>Bacteria</taxon>
        <taxon>Pseudomonadati</taxon>
        <taxon>Pseudomonadota</taxon>
        <taxon>Gammaproteobacteria</taxon>
        <taxon>Lysobacterales</taxon>
        <taxon>Rhodanobacteraceae</taxon>
        <taxon>Mizugakiibacter</taxon>
    </lineage>
</organism>
<reference evidence="2" key="1">
    <citation type="submission" date="2015-03" db="EMBL/GenBank/DDBJ databases">
        <title>Draft genome sequence of Mizugakiibacter sediminis skMP5.</title>
        <authorList>
            <person name="Watanabe T."/>
            <person name="Kojima H."/>
            <person name="Fukui M."/>
        </authorList>
    </citation>
    <scope>NUCLEOTIDE SEQUENCE</scope>
    <source>
        <strain evidence="2">SkMP5</strain>
    </source>
</reference>
<dbReference type="Proteomes" id="UP000253740">
    <property type="component" value="Unassembled WGS sequence"/>
</dbReference>
<dbReference type="Gene3D" id="2.40.160.10">
    <property type="entry name" value="Porin"/>
    <property type="match status" value="1"/>
</dbReference>
<evidence type="ECO:0000313" key="4">
    <source>
        <dbReference type="Proteomes" id="UP000253740"/>
    </source>
</evidence>
<dbReference type="OrthoDB" id="5993054at2"/>
<evidence type="ECO:0000313" key="2">
    <source>
        <dbReference type="EMBL" id="GAN43712.1"/>
    </source>
</evidence>
<sequence>MRKTLLAAATAAVLGTASLGARADVNTVVGGKMFFDLSSIDQKNNGTKTANDGTGFDVKRFYLTVDHKFDNIWSANLTTDFNYVSNDGQTNLFVKKAYLQGKFDPLFIVRAGSADLPWVPYAENVYGYRFVENTLIDRLKFGTSADWGVHVLGGNDNFNYQGSVVNGAGYKNPSRSKNMDFEGRVGAQFGGFMAAVGGYSGKLGKDTQTTPALHTANRTDALLAYKADMFTVGGEWFQAKNWNNVLTTATDKADGWSLFGNVNFNPDWSAFARYDKAKLSKDLNPSLEDKYWNVGVAYNVRKGVRLAFVYKNDKQDSNTAKLDTKEFGVWGEVAF</sequence>
<accession>A0A0K8QLX6</accession>
<dbReference type="HOGENOM" id="CLU_046254_0_0_6"/>
<dbReference type="EMBL" id="DF952378">
    <property type="protein sequence ID" value="GAN43712.1"/>
    <property type="molecule type" value="Genomic_DNA"/>
</dbReference>
<dbReference type="RefSeq" id="WP_062535202.1">
    <property type="nucleotide sequence ID" value="NZ_DF970160.1"/>
</dbReference>
<dbReference type="InterPro" id="IPR023614">
    <property type="entry name" value="Porin_dom_sf"/>
</dbReference>
<dbReference type="SUPFAM" id="SSF56935">
    <property type="entry name" value="Porins"/>
    <property type="match status" value="1"/>
</dbReference>
<gene>
    <name evidence="2" type="ORF">MBSD_0222</name>
    <name evidence="3" type="ORF">MBSD_n0732</name>
</gene>
<feature type="signal peptide" evidence="1">
    <location>
        <begin position="1"/>
        <end position="23"/>
    </location>
</feature>
<dbReference type="AlphaFoldDB" id="A0A0K8QLX6"/>
<evidence type="ECO:0000313" key="3">
    <source>
        <dbReference type="EMBL" id="GAP65442.1"/>
    </source>
</evidence>
<evidence type="ECO:0000256" key="1">
    <source>
        <dbReference type="SAM" id="SignalP"/>
    </source>
</evidence>